<dbReference type="PANTHER" id="PTHR36303:SF1">
    <property type="entry name" value="2',3'-CYCLIC-NUCLEOTIDE 2'-PHOSPHODIESTERASE"/>
    <property type="match status" value="1"/>
</dbReference>
<dbReference type="Gene3D" id="3.60.21.10">
    <property type="match status" value="1"/>
</dbReference>
<evidence type="ECO:0000313" key="1">
    <source>
        <dbReference type="EMBL" id="MFC3674572.1"/>
    </source>
</evidence>
<dbReference type="RefSeq" id="WP_379721789.1">
    <property type="nucleotide sequence ID" value="NZ_JBHRYJ010000001.1"/>
</dbReference>
<dbReference type="SUPFAM" id="SSF56300">
    <property type="entry name" value="Metallo-dependent phosphatases"/>
    <property type="match status" value="1"/>
</dbReference>
<gene>
    <name evidence="1" type="ORF">ACFOOQ_03395</name>
</gene>
<evidence type="ECO:0000313" key="2">
    <source>
        <dbReference type="Proteomes" id="UP001595711"/>
    </source>
</evidence>
<dbReference type="InterPro" id="IPR029052">
    <property type="entry name" value="Metallo-depent_PP-like"/>
</dbReference>
<dbReference type="EMBL" id="JBHRYJ010000001">
    <property type="protein sequence ID" value="MFC3674572.1"/>
    <property type="molecule type" value="Genomic_DNA"/>
</dbReference>
<dbReference type="CDD" id="cd07382">
    <property type="entry name" value="MPP_DR1281"/>
    <property type="match status" value="1"/>
</dbReference>
<organism evidence="1 2">
    <name type="scientific">Ferrovibrio xuzhouensis</name>
    <dbReference type="NCBI Taxonomy" id="1576914"/>
    <lineage>
        <taxon>Bacteria</taxon>
        <taxon>Pseudomonadati</taxon>
        <taxon>Pseudomonadota</taxon>
        <taxon>Alphaproteobacteria</taxon>
        <taxon>Rhodospirillales</taxon>
        <taxon>Rhodospirillaceae</taxon>
        <taxon>Ferrovibrio</taxon>
    </lineage>
</organism>
<accession>A0ABV7VC85</accession>
<dbReference type="PIRSF" id="PIRSF004789">
    <property type="entry name" value="DR1281"/>
    <property type="match status" value="1"/>
</dbReference>
<comment type="caution">
    <text evidence="1">The sequence shown here is derived from an EMBL/GenBank/DDBJ whole genome shotgun (WGS) entry which is preliminary data.</text>
</comment>
<proteinExistence type="predicted"/>
<dbReference type="PANTHER" id="PTHR36303">
    <property type="entry name" value="2',3'-CYCLIC-NUCLEOTIDE 2'-PHOSPHODIESTERASE"/>
    <property type="match status" value="1"/>
</dbReference>
<dbReference type="Proteomes" id="UP001595711">
    <property type="component" value="Unassembled WGS sequence"/>
</dbReference>
<keyword evidence="2" id="KW-1185">Reference proteome</keyword>
<dbReference type="Pfam" id="PF13277">
    <property type="entry name" value="YmdB"/>
    <property type="match status" value="1"/>
</dbReference>
<name>A0ABV7VC85_9PROT</name>
<dbReference type="InterPro" id="IPR005235">
    <property type="entry name" value="YmdB-like"/>
</dbReference>
<sequence>MKLLYCGDVVGRAGRDAVVSRIPALRQSLGLDFVLVNGENAAAGFGITAKICEDFYAAGVDAIVLGNHSWDQRETLSYINGDPRLLRPLNYPKGTPGRGAAVFTLPGGRKVLVVQVMGRIFMDPLDDPFAAVDGELQKYRLGSGSVDAVIVDIHGEATSEKMAMGHFCDGRASLVCGTHSHVPTADAQILPGGTAYQTDAGMCGDYNSVIGMEKTEPVNRFTRRIPGGRFEPASGEGTLCAVYVETDDRSGLATKIAPLRLGGRLQQATLPA</sequence>
<protein>
    <submittedName>
        <fullName evidence="1">YmdB family metallophosphoesterase</fullName>
    </submittedName>
</protein>
<reference evidence="2" key="1">
    <citation type="journal article" date="2019" name="Int. J. Syst. Evol. Microbiol.">
        <title>The Global Catalogue of Microorganisms (GCM) 10K type strain sequencing project: providing services to taxonomists for standard genome sequencing and annotation.</title>
        <authorList>
            <consortium name="The Broad Institute Genomics Platform"/>
            <consortium name="The Broad Institute Genome Sequencing Center for Infectious Disease"/>
            <person name="Wu L."/>
            <person name="Ma J."/>
        </authorList>
    </citation>
    <scope>NUCLEOTIDE SEQUENCE [LARGE SCALE GENOMIC DNA]</scope>
    <source>
        <strain evidence="2">KCTC 42182</strain>
    </source>
</reference>